<feature type="compositionally biased region" description="Basic and acidic residues" evidence="1">
    <location>
        <begin position="903"/>
        <end position="917"/>
    </location>
</feature>
<accession>F0XT28</accession>
<dbReference type="Proteomes" id="UP000007796">
    <property type="component" value="Unassembled WGS sequence"/>
</dbReference>
<organism evidence="4">
    <name type="scientific">Grosmannia clavigera (strain kw1407 / UAMH 11150)</name>
    <name type="common">Blue stain fungus</name>
    <name type="synonym">Graphiocladiella clavigera</name>
    <dbReference type="NCBI Taxonomy" id="655863"/>
    <lineage>
        <taxon>Eukaryota</taxon>
        <taxon>Fungi</taxon>
        <taxon>Dikarya</taxon>
        <taxon>Ascomycota</taxon>
        <taxon>Pezizomycotina</taxon>
        <taxon>Sordariomycetes</taxon>
        <taxon>Sordariomycetidae</taxon>
        <taxon>Ophiostomatales</taxon>
        <taxon>Ophiostomataceae</taxon>
        <taxon>Leptographium</taxon>
    </lineage>
</organism>
<dbReference type="STRING" id="655863.F0XT28"/>
<dbReference type="InterPro" id="IPR001623">
    <property type="entry name" value="DnaJ_domain"/>
</dbReference>
<dbReference type="Gene3D" id="1.10.287.110">
    <property type="entry name" value="DnaJ domain"/>
    <property type="match status" value="1"/>
</dbReference>
<dbReference type="OrthoDB" id="666364at2759"/>
<sequence length="1084" mass="116874">MSDTRKRSRHSSTSGSHRTPSSRHHSSRHLSATSSSSVNRSSSSVNRAPPSSGDGSASTNDSGKYGGSNEVPPVSGGGSRPDAGQIYGGMATPAGESRFSLTDQFAATRSVIDFDFDDGASSIFDSASVFSMGTSRAPSVRAPSTRAPSIAPSSVWSSGFGEDSFLGSEGEDTIMGGYDTLVEEDEDSDEDDDEDDENNDEDDDEDGRHTPKLRAEGNAGVRDSKQRTEKLQDQLLQLQQDQLLLRSPVLQATLPGQPQPMRRTYYEVLCLARHPAPHSGEIRAAYFRLFRLLNNDHSSGGRYGIAKALQPTAAFYFAQAQAAFETLIDPARRLEYDRYLDDQEEEDNDEEEDGSSSSKCDSDSRLTAEEEARDEEEIRRLRALASRQSFQATTDMGIRYDASRVLLPEYLQHGDAQADSSALSSVDYSLTQAVRIGLPRLGRCTEAGILQLQRRLYRTQNSLNQLRVRFGANRDKIAASTQRMQPWPVFCSTPIVGVSASTYAMTSTSANWRSGRDAPLSTDRHQPLLPEALAPIRAVQLADTRSTGRVVLSYRQEFAWGPMPSHLPPTVAEVEAEVLPHLSVTTRIAQPVPVTIPRVDEAMGVPDQEPLYVEVMVHDGKGCSLVGSAPRLGLGLSRRMGEGDVFLCADSGSSGGWSPWWPFSTAADVATAVIAPGIASMVEVGYSLSADELGLHAGRPLTGPADRGLKGIDGDLDALEASSSRGHGRGTWTASAAITGQLTLAGYLRYGRTLFLTPWGHLGKKLQKGRRTDGSRRAVRVEAELCASRFSADGYLAIRGLAPIRWWGVRNGWTSGPSASSTPPKLGLEVALSAGSGSVHVSLYWSRVGQRIKLPFLLLPASGDLSVTSRLFLWAAGLPVAVVALRELVQAFLRVRQRRKRREQKEQKEQKEDEAKIETGGFDDFEEEQAIERHRAEADELTMVLSSAVDALKAIAAGGNSSNGSGDRDKDASGLIILSAKYGVALGDDSDDSDGAELRKRKRKHTSVNGSAATSTAMATRNGWSPDYEVADVTAALTALVVSAGSRGNDIVPAADADSDSDCLLIPRGERIAEVGNRDGLRLP</sequence>
<feature type="region of interest" description="Disordered" evidence="1">
    <location>
        <begin position="1"/>
        <end position="96"/>
    </location>
</feature>
<feature type="region of interest" description="Disordered" evidence="1">
    <location>
        <begin position="900"/>
        <end position="919"/>
    </location>
</feature>
<dbReference type="InterPro" id="IPR036869">
    <property type="entry name" value="J_dom_sf"/>
</dbReference>
<dbReference type="SUPFAM" id="SSF46565">
    <property type="entry name" value="Chaperone J-domain"/>
    <property type="match status" value="1"/>
</dbReference>
<dbReference type="InterPro" id="IPR018253">
    <property type="entry name" value="DnaJ_domain_CS"/>
</dbReference>
<keyword evidence="4" id="KW-1185">Reference proteome</keyword>
<dbReference type="PROSITE" id="PS00636">
    <property type="entry name" value="DNAJ_1"/>
    <property type="match status" value="1"/>
</dbReference>
<gene>
    <name evidence="3" type="ORF">CMQ_5526</name>
</gene>
<feature type="compositionally biased region" description="Polar residues" evidence="1">
    <location>
        <begin position="53"/>
        <end position="62"/>
    </location>
</feature>
<keyword evidence="3" id="KW-0346">Stress response</keyword>
<dbReference type="PROSITE" id="PS50076">
    <property type="entry name" value="DNAJ_2"/>
    <property type="match status" value="1"/>
</dbReference>
<feature type="region of interest" description="Disordered" evidence="1">
    <location>
        <begin position="989"/>
        <end position="1018"/>
    </location>
</feature>
<dbReference type="GO" id="GO:0005739">
    <property type="term" value="C:mitochondrion"/>
    <property type="evidence" value="ECO:0007669"/>
    <property type="project" value="GOC"/>
</dbReference>
<dbReference type="AlphaFoldDB" id="F0XT28"/>
<feature type="domain" description="J" evidence="2">
    <location>
        <begin position="264"/>
        <end position="340"/>
    </location>
</feature>
<dbReference type="GO" id="GO:0042407">
    <property type="term" value="P:cristae formation"/>
    <property type="evidence" value="ECO:0007669"/>
    <property type="project" value="TreeGrafter"/>
</dbReference>
<feature type="compositionally biased region" description="Basic residues" evidence="1">
    <location>
        <begin position="1"/>
        <end position="10"/>
    </location>
</feature>
<dbReference type="GeneID" id="25978858"/>
<feature type="compositionally biased region" description="Polar residues" evidence="1">
    <location>
        <begin position="1007"/>
        <end position="1018"/>
    </location>
</feature>
<feature type="region of interest" description="Disordered" evidence="1">
    <location>
        <begin position="342"/>
        <end position="374"/>
    </location>
</feature>
<feature type="compositionally biased region" description="Acidic residues" evidence="1">
    <location>
        <begin position="342"/>
        <end position="354"/>
    </location>
</feature>
<dbReference type="EMBL" id="GL629997">
    <property type="protein sequence ID" value="EFW99105.1"/>
    <property type="molecule type" value="Genomic_DNA"/>
</dbReference>
<dbReference type="PANTHER" id="PTHR44157:SF1">
    <property type="entry name" value="DNAJ HOMOLOG SUBFAMILY C MEMBER 11"/>
    <property type="match status" value="1"/>
</dbReference>
<evidence type="ECO:0000313" key="3">
    <source>
        <dbReference type="EMBL" id="EFW99105.1"/>
    </source>
</evidence>
<feature type="compositionally biased region" description="Basic and acidic residues" evidence="1">
    <location>
        <begin position="360"/>
        <end position="374"/>
    </location>
</feature>
<dbReference type="InParanoid" id="F0XT28"/>
<evidence type="ECO:0000313" key="4">
    <source>
        <dbReference type="Proteomes" id="UP000007796"/>
    </source>
</evidence>
<feature type="region of interest" description="Disordered" evidence="1">
    <location>
        <begin position="133"/>
        <end position="228"/>
    </location>
</feature>
<evidence type="ECO:0000256" key="1">
    <source>
        <dbReference type="SAM" id="MobiDB-lite"/>
    </source>
</evidence>
<protein>
    <submittedName>
        <fullName evidence="3">Heat shock protein DNAj</fullName>
    </submittedName>
</protein>
<dbReference type="RefSeq" id="XP_014168588.1">
    <property type="nucleotide sequence ID" value="XM_014313113.1"/>
</dbReference>
<dbReference type="InterPro" id="IPR052243">
    <property type="entry name" value="Mito_inner_membrane_organizer"/>
</dbReference>
<dbReference type="eggNOG" id="KOG0718">
    <property type="taxonomic scope" value="Eukaryota"/>
</dbReference>
<dbReference type="PANTHER" id="PTHR44157">
    <property type="entry name" value="DNAJ HOMOLOG SUBFAMILY C MEMBER 11"/>
    <property type="match status" value="1"/>
</dbReference>
<proteinExistence type="predicted"/>
<feature type="compositionally biased region" description="Basic and acidic residues" evidence="1">
    <location>
        <begin position="206"/>
        <end position="215"/>
    </location>
</feature>
<name>F0XT28_GROCL</name>
<feature type="compositionally biased region" description="Low complexity" evidence="1">
    <location>
        <begin position="29"/>
        <end position="52"/>
    </location>
</feature>
<reference evidence="3 4" key="1">
    <citation type="journal article" date="2011" name="Proc. Natl. Acad. Sci. U.S.A.">
        <title>Genome and transcriptome analyses of the mountain pine beetle-fungal symbiont Grosmannia clavigera, a lodgepole pine pathogen.</title>
        <authorList>
            <person name="DiGuistini S."/>
            <person name="Wang Y."/>
            <person name="Liao N.Y."/>
            <person name="Taylor G."/>
            <person name="Tanguay P."/>
            <person name="Feau N."/>
            <person name="Henrissat B."/>
            <person name="Chan S.K."/>
            <person name="Hesse-Orce U."/>
            <person name="Alamouti S.M."/>
            <person name="Tsui C.K.M."/>
            <person name="Docking R.T."/>
            <person name="Levasseur A."/>
            <person name="Haridas S."/>
            <person name="Robertson G."/>
            <person name="Birol I."/>
            <person name="Holt R.A."/>
            <person name="Marra M.A."/>
            <person name="Hamelin R.C."/>
            <person name="Hirst M."/>
            <person name="Jones S.J.M."/>
            <person name="Bohlmann J."/>
            <person name="Breuil C."/>
        </authorList>
    </citation>
    <scope>NUCLEOTIDE SEQUENCE [LARGE SCALE GENOMIC DNA]</scope>
    <source>
        <strain evidence="4">kw1407 / UAMH 11150</strain>
    </source>
</reference>
<evidence type="ECO:0000259" key="2">
    <source>
        <dbReference type="PROSITE" id="PS50076"/>
    </source>
</evidence>
<feature type="compositionally biased region" description="Acidic residues" evidence="1">
    <location>
        <begin position="181"/>
        <end position="205"/>
    </location>
</feature>
<dbReference type="HOGENOM" id="CLU_258287_0_0_1"/>